<dbReference type="InterPro" id="IPR036870">
    <property type="entry name" value="Ribosomal_bS18_sf"/>
</dbReference>
<dbReference type="SUPFAM" id="SSF46911">
    <property type="entry name" value="Ribosomal protein S18"/>
    <property type="match status" value="1"/>
</dbReference>
<proteinExistence type="inferred from homology"/>
<dbReference type="EMBL" id="JANKHO010000293">
    <property type="protein sequence ID" value="KAJ3511943.1"/>
    <property type="molecule type" value="Genomic_DNA"/>
</dbReference>
<dbReference type="PRINTS" id="PR00974">
    <property type="entry name" value="RIBOSOMALS18"/>
</dbReference>
<evidence type="ECO:0000256" key="3">
    <source>
        <dbReference type="ARBA" id="ARBA00023274"/>
    </source>
</evidence>
<dbReference type="GO" id="GO:0032543">
    <property type="term" value="P:mitochondrial translation"/>
    <property type="evidence" value="ECO:0007669"/>
    <property type="project" value="TreeGrafter"/>
</dbReference>
<dbReference type="Gene3D" id="4.10.640.10">
    <property type="entry name" value="Ribosomal protein S18"/>
    <property type="match status" value="1"/>
</dbReference>
<dbReference type="AlphaFoldDB" id="A0A9W8K517"/>
<name>A0A9W8K517_9AGAR</name>
<dbReference type="GO" id="GO:0003735">
    <property type="term" value="F:structural constituent of ribosome"/>
    <property type="evidence" value="ECO:0007669"/>
    <property type="project" value="InterPro"/>
</dbReference>
<dbReference type="Proteomes" id="UP001148786">
    <property type="component" value="Unassembled WGS sequence"/>
</dbReference>
<comment type="caution">
    <text evidence="5">The sequence shown here is derived from an EMBL/GenBank/DDBJ whole genome shotgun (WGS) entry which is preliminary data.</text>
</comment>
<accession>A0A9W8K517</accession>
<evidence type="ECO:0000256" key="2">
    <source>
        <dbReference type="ARBA" id="ARBA00022980"/>
    </source>
</evidence>
<dbReference type="GO" id="GO:0070181">
    <property type="term" value="F:small ribosomal subunit rRNA binding"/>
    <property type="evidence" value="ECO:0007669"/>
    <property type="project" value="TreeGrafter"/>
</dbReference>
<evidence type="ECO:0000256" key="4">
    <source>
        <dbReference type="ARBA" id="ARBA00035264"/>
    </source>
</evidence>
<evidence type="ECO:0000313" key="6">
    <source>
        <dbReference type="Proteomes" id="UP001148786"/>
    </source>
</evidence>
<evidence type="ECO:0000313" key="5">
    <source>
        <dbReference type="EMBL" id="KAJ3511943.1"/>
    </source>
</evidence>
<sequence length="173" mass="19879">MQTRLHQVCRHVPVVRPFAVLFSTSARRGNDSGDFMSHLSNMLGGVNYQRPQSAQQQYKTTPRVKIQPHRVLRPTELSYNSRVKTHKPFAKYQVAPPPSIARGNDVFYRLNLDPRSFTMNPEVLYQFVSGMGKIYPREQTMLTAKSQRLLAKTIRRAKQMGVMANLSRPRSSF</sequence>
<keyword evidence="2" id="KW-0689">Ribosomal protein</keyword>
<dbReference type="PANTHER" id="PTHR13479">
    <property type="entry name" value="30S RIBOSOMAL PROTEIN S18"/>
    <property type="match status" value="1"/>
</dbReference>
<comment type="similarity">
    <text evidence="1">Belongs to the bacterial ribosomal protein bS18 family.</text>
</comment>
<keyword evidence="3" id="KW-0687">Ribonucleoprotein</keyword>
<dbReference type="OrthoDB" id="21463at2759"/>
<evidence type="ECO:0000256" key="1">
    <source>
        <dbReference type="ARBA" id="ARBA00005589"/>
    </source>
</evidence>
<reference evidence="5" key="1">
    <citation type="submission" date="2022-07" db="EMBL/GenBank/DDBJ databases">
        <title>Genome Sequence of Agrocybe chaxingu.</title>
        <authorList>
            <person name="Buettner E."/>
        </authorList>
    </citation>
    <scope>NUCLEOTIDE SEQUENCE</scope>
    <source>
        <strain evidence="5">MP-N11</strain>
    </source>
</reference>
<protein>
    <recommendedName>
        <fullName evidence="4">Small ribosomal subunit protein bS18m</fullName>
    </recommendedName>
</protein>
<organism evidence="5 6">
    <name type="scientific">Agrocybe chaxingu</name>
    <dbReference type="NCBI Taxonomy" id="84603"/>
    <lineage>
        <taxon>Eukaryota</taxon>
        <taxon>Fungi</taxon>
        <taxon>Dikarya</taxon>
        <taxon>Basidiomycota</taxon>
        <taxon>Agaricomycotina</taxon>
        <taxon>Agaricomycetes</taxon>
        <taxon>Agaricomycetidae</taxon>
        <taxon>Agaricales</taxon>
        <taxon>Agaricineae</taxon>
        <taxon>Strophariaceae</taxon>
        <taxon>Agrocybe</taxon>
    </lineage>
</organism>
<dbReference type="GO" id="GO:0005763">
    <property type="term" value="C:mitochondrial small ribosomal subunit"/>
    <property type="evidence" value="ECO:0007669"/>
    <property type="project" value="TreeGrafter"/>
</dbReference>
<dbReference type="PANTHER" id="PTHR13479:SF40">
    <property type="entry name" value="SMALL RIBOSOMAL SUBUNIT PROTEIN BS18M"/>
    <property type="match status" value="1"/>
</dbReference>
<keyword evidence="6" id="KW-1185">Reference proteome</keyword>
<gene>
    <name evidence="5" type="ORF">NLJ89_g3812</name>
</gene>
<dbReference type="InterPro" id="IPR001648">
    <property type="entry name" value="Ribosomal_bS18"/>
</dbReference>
<dbReference type="Pfam" id="PF01084">
    <property type="entry name" value="Ribosomal_S18"/>
    <property type="match status" value="1"/>
</dbReference>